<dbReference type="FunFam" id="3.40.50.300:FF:000916">
    <property type="entry name" value="ABC transporter B family member 9"/>
    <property type="match status" value="1"/>
</dbReference>
<comment type="similarity">
    <text evidence="2">Belongs to the ABC transporter superfamily. ABCB family. Multidrug resistance exporter (TC 3.A.1.201) subfamily.</text>
</comment>
<evidence type="ECO:0000256" key="5">
    <source>
        <dbReference type="ARBA" id="ARBA00022741"/>
    </source>
</evidence>
<dbReference type="Gene3D" id="1.20.1560.10">
    <property type="entry name" value="ABC transporter type 1, transmembrane domain"/>
    <property type="match status" value="1"/>
</dbReference>
<feature type="transmembrane region" description="Helical" evidence="10">
    <location>
        <begin position="329"/>
        <end position="348"/>
    </location>
</feature>
<evidence type="ECO:0000256" key="9">
    <source>
        <dbReference type="SAM" id="MobiDB-lite"/>
    </source>
</evidence>
<feature type="transmembrane region" description="Helical" evidence="10">
    <location>
        <begin position="67"/>
        <end position="90"/>
    </location>
</feature>
<dbReference type="InterPro" id="IPR011527">
    <property type="entry name" value="ABC1_TM_dom"/>
</dbReference>
<feature type="transmembrane region" description="Helical" evidence="10">
    <location>
        <begin position="837"/>
        <end position="860"/>
    </location>
</feature>
<dbReference type="Proteomes" id="UP000033540">
    <property type="component" value="Unassembled WGS sequence"/>
</dbReference>
<dbReference type="Gene3D" id="3.40.50.300">
    <property type="entry name" value="P-loop containing nucleotide triphosphate hydrolases"/>
    <property type="match status" value="2"/>
</dbReference>
<keyword evidence="3" id="KW-0813">Transport</keyword>
<keyword evidence="5" id="KW-0547">Nucleotide-binding</keyword>
<dbReference type="PROSITE" id="PS00211">
    <property type="entry name" value="ABC_TRANSPORTER_1"/>
    <property type="match status" value="2"/>
</dbReference>
<feature type="transmembrane region" description="Helical" evidence="10">
    <location>
        <begin position="716"/>
        <end position="741"/>
    </location>
</feature>
<name>A0A0F0I4M1_ASPPU</name>
<feature type="transmembrane region" description="Helical" evidence="10">
    <location>
        <begin position="980"/>
        <end position="1004"/>
    </location>
</feature>
<evidence type="ECO:0000313" key="14">
    <source>
        <dbReference type="Proteomes" id="UP000033540"/>
    </source>
</evidence>
<dbReference type="GO" id="GO:0015421">
    <property type="term" value="F:ABC-type oligopeptide transporter activity"/>
    <property type="evidence" value="ECO:0007669"/>
    <property type="project" value="TreeGrafter"/>
</dbReference>
<dbReference type="InterPro" id="IPR003439">
    <property type="entry name" value="ABC_transporter-like_ATP-bd"/>
</dbReference>
<evidence type="ECO:0000313" key="13">
    <source>
        <dbReference type="EMBL" id="KJK60903.1"/>
    </source>
</evidence>
<comment type="caution">
    <text evidence="13">The sequence shown here is derived from an EMBL/GenBank/DDBJ whole genome shotgun (WGS) entry which is preliminary data.</text>
</comment>
<dbReference type="GO" id="GO:0005743">
    <property type="term" value="C:mitochondrial inner membrane"/>
    <property type="evidence" value="ECO:0007669"/>
    <property type="project" value="TreeGrafter"/>
</dbReference>
<evidence type="ECO:0000256" key="3">
    <source>
        <dbReference type="ARBA" id="ARBA00022448"/>
    </source>
</evidence>
<dbReference type="Pfam" id="PF00005">
    <property type="entry name" value="ABC_tran"/>
    <property type="match status" value="2"/>
</dbReference>
<dbReference type="CDD" id="cd18578">
    <property type="entry name" value="ABC_6TM_Pgp_ABCB1_D2_like"/>
    <property type="match status" value="1"/>
</dbReference>
<feature type="domain" description="ABC transporter" evidence="11">
    <location>
        <begin position="395"/>
        <end position="640"/>
    </location>
</feature>
<reference evidence="13 14" key="1">
    <citation type="submission" date="2015-02" db="EMBL/GenBank/DDBJ databases">
        <title>Draft genome sequence of Aspergillus parasiticus SU-1.</title>
        <authorList>
            <person name="Yu J."/>
            <person name="Fedorova N."/>
            <person name="Yin Y."/>
            <person name="Losada L."/>
            <person name="Zafar N."/>
            <person name="Taujale R."/>
            <person name="Ehrlich K.C."/>
            <person name="Bhatnagar D."/>
            <person name="Cleveland T.E."/>
            <person name="Bennett J.W."/>
            <person name="Nierman W.C."/>
        </authorList>
    </citation>
    <scope>NUCLEOTIDE SEQUENCE [LARGE SCALE GENOMIC DNA]</scope>
    <source>
        <strain evidence="14">ATCC 56775 / NRRL 5862 / SRRC 143 / SU-1</strain>
    </source>
</reference>
<feature type="transmembrane region" description="Helical" evidence="10">
    <location>
        <begin position="218"/>
        <end position="240"/>
    </location>
</feature>
<dbReference type="OrthoDB" id="6500128at2759"/>
<dbReference type="InterPro" id="IPR027417">
    <property type="entry name" value="P-loop_NTPase"/>
</dbReference>
<dbReference type="SMART" id="SM00382">
    <property type="entry name" value="AAA"/>
    <property type="match status" value="2"/>
</dbReference>
<keyword evidence="4 10" id="KW-0812">Transmembrane</keyword>
<dbReference type="SUPFAM" id="SSF52540">
    <property type="entry name" value="P-loop containing nucleoside triphosphate hydrolases"/>
    <property type="match status" value="2"/>
</dbReference>
<evidence type="ECO:0000256" key="6">
    <source>
        <dbReference type="ARBA" id="ARBA00022840"/>
    </source>
</evidence>
<dbReference type="GO" id="GO:0005524">
    <property type="term" value="F:ATP binding"/>
    <property type="evidence" value="ECO:0007669"/>
    <property type="project" value="UniProtKB-KW"/>
</dbReference>
<evidence type="ECO:0008006" key="15">
    <source>
        <dbReference type="Google" id="ProtNLM"/>
    </source>
</evidence>
<gene>
    <name evidence="13" type="ORF">P875_00042898</name>
</gene>
<feature type="domain" description="ABC transmembrane type-1" evidence="12">
    <location>
        <begin position="721"/>
        <end position="1009"/>
    </location>
</feature>
<dbReference type="GO" id="GO:0090374">
    <property type="term" value="P:oligopeptide export from mitochondrion"/>
    <property type="evidence" value="ECO:0007669"/>
    <property type="project" value="TreeGrafter"/>
</dbReference>
<evidence type="ECO:0000259" key="12">
    <source>
        <dbReference type="PROSITE" id="PS50929"/>
    </source>
</evidence>
<protein>
    <recommendedName>
        <fullName evidence="15">P-loop containing nucleoside triphosphate hydrolase protein</fullName>
    </recommendedName>
</protein>
<feature type="transmembrane region" description="Helical" evidence="10">
    <location>
        <begin position="948"/>
        <end position="968"/>
    </location>
</feature>
<evidence type="ECO:0000256" key="4">
    <source>
        <dbReference type="ARBA" id="ARBA00022692"/>
    </source>
</evidence>
<dbReference type="FunFam" id="3.40.50.300:FF:000205">
    <property type="entry name" value="ABC transporter B family member 4"/>
    <property type="match status" value="1"/>
</dbReference>
<accession>A0A0F0I4M1</accession>
<dbReference type="GO" id="GO:0005886">
    <property type="term" value="C:plasma membrane"/>
    <property type="evidence" value="ECO:0007669"/>
    <property type="project" value="UniProtKB-SubCell"/>
</dbReference>
<dbReference type="CDD" id="cd03249">
    <property type="entry name" value="ABC_MTABC3_MDL1_MDL2"/>
    <property type="match status" value="2"/>
</dbReference>
<dbReference type="EMBL" id="JZEE01000701">
    <property type="protein sequence ID" value="KJK60903.1"/>
    <property type="molecule type" value="Genomic_DNA"/>
</dbReference>
<evidence type="ECO:0000256" key="8">
    <source>
        <dbReference type="ARBA" id="ARBA00023136"/>
    </source>
</evidence>
<feature type="domain" description="ABC transporter" evidence="11">
    <location>
        <begin position="1044"/>
        <end position="1281"/>
    </location>
</feature>
<feature type="transmembrane region" description="Helical" evidence="10">
    <location>
        <begin position="761"/>
        <end position="789"/>
    </location>
</feature>
<keyword evidence="6" id="KW-0067">ATP-binding</keyword>
<dbReference type="Pfam" id="PF00664">
    <property type="entry name" value="ABC_membrane"/>
    <property type="match status" value="2"/>
</dbReference>
<feature type="compositionally biased region" description="Basic and acidic residues" evidence="9">
    <location>
        <begin position="1"/>
        <end position="20"/>
    </location>
</feature>
<dbReference type="STRING" id="1403190.A0A0F0I4M1"/>
<dbReference type="InterPro" id="IPR017871">
    <property type="entry name" value="ABC_transporter-like_CS"/>
</dbReference>
<dbReference type="GO" id="GO:0016887">
    <property type="term" value="F:ATP hydrolysis activity"/>
    <property type="evidence" value="ECO:0007669"/>
    <property type="project" value="InterPro"/>
</dbReference>
<dbReference type="PROSITE" id="PS50893">
    <property type="entry name" value="ABC_TRANSPORTER_2"/>
    <property type="match status" value="2"/>
</dbReference>
<organism evidence="13 14">
    <name type="scientific">Aspergillus parasiticus (strain ATCC 56775 / NRRL 5862 / SRRC 143 / SU-1)</name>
    <dbReference type="NCBI Taxonomy" id="1403190"/>
    <lineage>
        <taxon>Eukaryota</taxon>
        <taxon>Fungi</taxon>
        <taxon>Dikarya</taxon>
        <taxon>Ascomycota</taxon>
        <taxon>Pezizomycotina</taxon>
        <taxon>Eurotiomycetes</taxon>
        <taxon>Eurotiomycetidae</taxon>
        <taxon>Eurotiales</taxon>
        <taxon>Aspergillaceae</taxon>
        <taxon>Aspergillus</taxon>
        <taxon>Aspergillus subgen. Circumdati</taxon>
    </lineage>
</organism>
<dbReference type="PANTHER" id="PTHR43394">
    <property type="entry name" value="ATP-DEPENDENT PERMEASE MDL1, MITOCHONDRIAL"/>
    <property type="match status" value="1"/>
</dbReference>
<keyword evidence="7 10" id="KW-1133">Transmembrane helix</keyword>
<dbReference type="PANTHER" id="PTHR43394:SF27">
    <property type="entry name" value="ATP-DEPENDENT TRANSLOCASE ABCB1-LIKE"/>
    <property type="match status" value="1"/>
</dbReference>
<feature type="transmembrane region" description="Helical" evidence="10">
    <location>
        <begin position="193"/>
        <end position="212"/>
    </location>
</feature>
<keyword evidence="8 10" id="KW-0472">Membrane</keyword>
<feature type="transmembrane region" description="Helical" evidence="10">
    <location>
        <begin position="296"/>
        <end position="317"/>
    </location>
</feature>
<dbReference type="CDD" id="cd18577">
    <property type="entry name" value="ABC_6TM_Pgp_ABCB1_D1_like"/>
    <property type="match status" value="1"/>
</dbReference>
<dbReference type="InterPro" id="IPR039421">
    <property type="entry name" value="Type_1_exporter"/>
</dbReference>
<proteinExistence type="inferred from homology"/>
<dbReference type="InterPro" id="IPR003593">
    <property type="entry name" value="AAA+_ATPase"/>
</dbReference>
<evidence type="ECO:0000256" key="10">
    <source>
        <dbReference type="SAM" id="Phobius"/>
    </source>
</evidence>
<dbReference type="InterPro" id="IPR036640">
    <property type="entry name" value="ABC1_TM_sf"/>
</dbReference>
<comment type="subcellular location">
    <subcellularLocation>
        <location evidence="1">Cell membrane</location>
        <topology evidence="1">Multi-pass membrane protein</topology>
    </subcellularLocation>
</comment>
<feature type="domain" description="ABC transmembrane type-1" evidence="12">
    <location>
        <begin position="74"/>
        <end position="360"/>
    </location>
</feature>
<feature type="region of interest" description="Disordered" evidence="9">
    <location>
        <begin position="1"/>
        <end position="27"/>
    </location>
</feature>
<evidence type="ECO:0000259" key="11">
    <source>
        <dbReference type="PROSITE" id="PS50893"/>
    </source>
</evidence>
<evidence type="ECO:0000256" key="1">
    <source>
        <dbReference type="ARBA" id="ARBA00004651"/>
    </source>
</evidence>
<feature type="transmembrane region" description="Helical" evidence="10">
    <location>
        <begin position="120"/>
        <end position="143"/>
    </location>
</feature>
<evidence type="ECO:0000256" key="7">
    <source>
        <dbReference type="ARBA" id="ARBA00022989"/>
    </source>
</evidence>
<evidence type="ECO:0000256" key="2">
    <source>
        <dbReference type="ARBA" id="ARBA00007577"/>
    </source>
</evidence>
<sequence length="1288" mass="140064">MADRTIESPRAPTRVEDERCNNSQASHAGLNLSEDEKAVLDRQTAGPTAYLSSARFLLSCTSKVDGVILVTSSIAAIVGGVATPLAMLLLGSMGQSFRGYFVGDTDLSEFNSQVHQICLFYVYVAVGAFVAIYIATVGFTMAGEHIAQQIREKYMAAIFRQNIAYFEGIGVGEINTRLTVDTNLIQDAITGKASLTLSAIATFVSAFIISFAKSWRLALVLLPALVLIVGSMTVGAAFMVKYTKRALGAYSRGASVAEEAISSIETVTAFSIQRRSVNEYKKHIAAARLSGLHSGVALAVMMAIMNGVIFWSYGLAFWQGSRWMVHDQISLSAIITILFATITGAFALGNVSPHTQAFVSGVTATSKISQTICRTSPIDPSNLAGEKLSVVEGTIELRNLRHAYPSRPGVLVLDGLDLHFPAGKMTALVGPSGCGKSTIVGLLERLYDPISGNIYLDGHNITDLNLSWLRQQIGLVSQEPTLFSTTIFENIRYGLIGTQYEHASLKEIEHLIEQSSKTANAYDFIMALPEGFQTHVGDQGALLSGGQKQRIAIARAIVGEPRILLLDEATSALDVKAERAVQKALDHAARGRTTIVIAHRLSTITAADNIVVMSAGRIVEQGTHHELLAKQSVYHELVKQQTIQAKRAASIDQHDDVGLQDQDPDDLLEAGNEKNQINILADSEKATMHQSHDVITKKDSTWALIKFVFQLHKDGLYPIMGGLFFSLIAGASHPTQAIFLAKIIQALSLKPAMYNVLRHDVNYWCWMYLMIGFTTVIGWLGQGVCFAYYSQRLIYYARKKGLDTIVHQDIGQFFLPGSSSATFTTLLSTSATHIQGLSGVTLGTLLVILTTLIAGFVLAVAIGWKLALVCTCTVPIQLGCGILRLKCVTILEGHSKKVSEASAAYAREYSTSIRTVAALTLERFVQGKYHDIMEEQRRKSLLQISQSSILYAASQSLNFLCAALAFWYGSRLISTDHYSMFQFFVCYTTIIVGAYSAGAIFSFAPDIGKAKSGAQDMKHLFDRPVRIDARQEGGISVPRIGGSIEFQNVSFRYPNRPEHLILEDVNLTVQPGQYVALVGASGSGKSTIVSLIERFYDPESGMVMVDGIDVKAWNLKNYRSHLALVGQSPALYDGTIRDNILLGAEGEVSDEVVVQACKDANIYDFVCSLPDGFATVVGARGAMLSGGQKQRIAIARALLRNPRILLLDEATSALDSESEKTVQEALDAAARGRTTVAVAHRISTVQNADCIYVLERGHIVEQGTHQSLLELRGRYYELVQIQSLDRAS</sequence>
<dbReference type="PROSITE" id="PS50929">
    <property type="entry name" value="ABC_TM1F"/>
    <property type="match status" value="2"/>
</dbReference>
<dbReference type="SUPFAM" id="SSF90123">
    <property type="entry name" value="ABC transporter transmembrane region"/>
    <property type="match status" value="2"/>
</dbReference>